<dbReference type="Proteomes" id="UP000054558">
    <property type="component" value="Unassembled WGS sequence"/>
</dbReference>
<feature type="domain" description="DUF6816" evidence="2">
    <location>
        <begin position="36"/>
        <end position="260"/>
    </location>
</feature>
<dbReference type="Pfam" id="PF20670">
    <property type="entry name" value="DUF6816"/>
    <property type="match status" value="1"/>
</dbReference>
<dbReference type="OMA" id="YFPDWLE"/>
<protein>
    <recommendedName>
        <fullName evidence="2">DUF6816 domain-containing protein</fullName>
    </recommendedName>
</protein>
<organism evidence="3 4">
    <name type="scientific">Klebsormidium nitens</name>
    <name type="common">Green alga</name>
    <name type="synonym">Ulothrix nitens</name>
    <dbReference type="NCBI Taxonomy" id="105231"/>
    <lineage>
        <taxon>Eukaryota</taxon>
        <taxon>Viridiplantae</taxon>
        <taxon>Streptophyta</taxon>
        <taxon>Klebsormidiophyceae</taxon>
        <taxon>Klebsormidiales</taxon>
        <taxon>Klebsormidiaceae</taxon>
        <taxon>Klebsormidium</taxon>
    </lineage>
</organism>
<feature type="compositionally biased region" description="Low complexity" evidence="1">
    <location>
        <begin position="156"/>
        <end position="167"/>
    </location>
</feature>
<dbReference type="AlphaFoldDB" id="A0A1Y1HS11"/>
<gene>
    <name evidence="3" type="ORF">KFL_000380040</name>
</gene>
<sequence>MPPTATSAGLPFGLDPPLSQRLSADRVYNPGSALLGPFQLYYPQWLFGTWTVTAKLTGFKAPLGERFISTGLAREVADPRYGVGSAVQYEARFYSTLPDTWANKLRVTAGQLPESAIIADRAFNAKSLMEASLGYGGVQESVYDPRGSPTRQTIVLSPSGPQGQPLGPRRLELYINNRFSESDAAGDFVCAELFRRVKLGVRQVDVADSEAIYRFHRESDDRITGSKRRAIYLQPQDELYFEAGNCAVALLDYALVLQRVDPGQDCVLTPKGVTQCVGPGG</sequence>
<feature type="region of interest" description="Disordered" evidence="1">
    <location>
        <begin position="145"/>
        <end position="167"/>
    </location>
</feature>
<proteinExistence type="predicted"/>
<evidence type="ECO:0000259" key="2">
    <source>
        <dbReference type="Pfam" id="PF20670"/>
    </source>
</evidence>
<reference evidence="3 4" key="1">
    <citation type="journal article" date="2014" name="Nat. Commun.">
        <title>Klebsormidium flaccidum genome reveals primary factors for plant terrestrial adaptation.</title>
        <authorList>
            <person name="Hori K."/>
            <person name="Maruyama F."/>
            <person name="Fujisawa T."/>
            <person name="Togashi T."/>
            <person name="Yamamoto N."/>
            <person name="Seo M."/>
            <person name="Sato S."/>
            <person name="Yamada T."/>
            <person name="Mori H."/>
            <person name="Tajima N."/>
            <person name="Moriyama T."/>
            <person name="Ikeuchi M."/>
            <person name="Watanabe M."/>
            <person name="Wada H."/>
            <person name="Kobayashi K."/>
            <person name="Saito M."/>
            <person name="Masuda T."/>
            <person name="Sasaki-Sekimoto Y."/>
            <person name="Mashiguchi K."/>
            <person name="Awai K."/>
            <person name="Shimojima M."/>
            <person name="Masuda S."/>
            <person name="Iwai M."/>
            <person name="Nobusawa T."/>
            <person name="Narise T."/>
            <person name="Kondo S."/>
            <person name="Saito H."/>
            <person name="Sato R."/>
            <person name="Murakawa M."/>
            <person name="Ihara Y."/>
            <person name="Oshima-Yamada Y."/>
            <person name="Ohtaka K."/>
            <person name="Satoh M."/>
            <person name="Sonobe K."/>
            <person name="Ishii M."/>
            <person name="Ohtani R."/>
            <person name="Kanamori-Sato M."/>
            <person name="Honoki R."/>
            <person name="Miyazaki D."/>
            <person name="Mochizuki H."/>
            <person name="Umetsu J."/>
            <person name="Higashi K."/>
            <person name="Shibata D."/>
            <person name="Kamiya Y."/>
            <person name="Sato N."/>
            <person name="Nakamura Y."/>
            <person name="Tabata S."/>
            <person name="Ida S."/>
            <person name="Kurokawa K."/>
            <person name="Ohta H."/>
        </authorList>
    </citation>
    <scope>NUCLEOTIDE SEQUENCE [LARGE SCALE GENOMIC DNA]</scope>
    <source>
        <strain evidence="3 4">NIES-2285</strain>
    </source>
</reference>
<evidence type="ECO:0000313" key="4">
    <source>
        <dbReference type="Proteomes" id="UP000054558"/>
    </source>
</evidence>
<name>A0A1Y1HS11_KLENI</name>
<accession>A0A1Y1HS11</accession>
<evidence type="ECO:0000313" key="3">
    <source>
        <dbReference type="EMBL" id="GAQ79771.1"/>
    </source>
</evidence>
<evidence type="ECO:0000256" key="1">
    <source>
        <dbReference type="SAM" id="MobiDB-lite"/>
    </source>
</evidence>
<dbReference type="OrthoDB" id="195555at2759"/>
<keyword evidence="4" id="KW-1185">Reference proteome</keyword>
<dbReference type="InterPro" id="IPR049213">
    <property type="entry name" value="DUF6816"/>
</dbReference>
<dbReference type="EMBL" id="DF236987">
    <property type="protein sequence ID" value="GAQ79771.1"/>
    <property type="molecule type" value="Genomic_DNA"/>
</dbReference>